<accession>A0A6A6HAH5</accession>
<sequence>MDMRRATSSNLSFFCLVQTARLDSDIAVCTPRMHRSSVCDFIGEAEMLAKSFTDSIERRSSRCSEYLPRTNVSPHKMYSSPSGLQCRLGPQHVALLAAHWTGRPSPKSALKDGRISQPD</sequence>
<organism evidence="1 2">
    <name type="scientific">Viridothelium virens</name>
    <name type="common">Speckled blister lichen</name>
    <name type="synonym">Trypethelium virens</name>
    <dbReference type="NCBI Taxonomy" id="1048519"/>
    <lineage>
        <taxon>Eukaryota</taxon>
        <taxon>Fungi</taxon>
        <taxon>Dikarya</taxon>
        <taxon>Ascomycota</taxon>
        <taxon>Pezizomycotina</taxon>
        <taxon>Dothideomycetes</taxon>
        <taxon>Dothideomycetes incertae sedis</taxon>
        <taxon>Trypetheliales</taxon>
        <taxon>Trypetheliaceae</taxon>
        <taxon>Viridothelium</taxon>
    </lineage>
</organism>
<gene>
    <name evidence="1" type="ORF">EV356DRAFT_153441</name>
</gene>
<dbReference type="EMBL" id="ML991798">
    <property type="protein sequence ID" value="KAF2234500.1"/>
    <property type="molecule type" value="Genomic_DNA"/>
</dbReference>
<dbReference type="Proteomes" id="UP000800092">
    <property type="component" value="Unassembled WGS sequence"/>
</dbReference>
<dbReference type="AlphaFoldDB" id="A0A6A6HAH5"/>
<evidence type="ECO:0000313" key="2">
    <source>
        <dbReference type="Proteomes" id="UP000800092"/>
    </source>
</evidence>
<proteinExistence type="predicted"/>
<protein>
    <submittedName>
        <fullName evidence="1">Uncharacterized protein</fullName>
    </submittedName>
</protein>
<name>A0A6A6HAH5_VIRVR</name>
<evidence type="ECO:0000313" key="1">
    <source>
        <dbReference type="EMBL" id="KAF2234500.1"/>
    </source>
</evidence>
<reference evidence="1" key="1">
    <citation type="journal article" date="2020" name="Stud. Mycol.">
        <title>101 Dothideomycetes genomes: a test case for predicting lifestyles and emergence of pathogens.</title>
        <authorList>
            <person name="Haridas S."/>
            <person name="Albert R."/>
            <person name="Binder M."/>
            <person name="Bloem J."/>
            <person name="Labutti K."/>
            <person name="Salamov A."/>
            <person name="Andreopoulos B."/>
            <person name="Baker S."/>
            <person name="Barry K."/>
            <person name="Bills G."/>
            <person name="Bluhm B."/>
            <person name="Cannon C."/>
            <person name="Castanera R."/>
            <person name="Culley D."/>
            <person name="Daum C."/>
            <person name="Ezra D."/>
            <person name="Gonzalez J."/>
            <person name="Henrissat B."/>
            <person name="Kuo A."/>
            <person name="Liang C."/>
            <person name="Lipzen A."/>
            <person name="Lutzoni F."/>
            <person name="Magnuson J."/>
            <person name="Mondo S."/>
            <person name="Nolan M."/>
            <person name="Ohm R."/>
            <person name="Pangilinan J."/>
            <person name="Park H.-J."/>
            <person name="Ramirez L."/>
            <person name="Alfaro M."/>
            <person name="Sun H."/>
            <person name="Tritt A."/>
            <person name="Yoshinaga Y."/>
            <person name="Zwiers L.-H."/>
            <person name="Turgeon B."/>
            <person name="Goodwin S."/>
            <person name="Spatafora J."/>
            <person name="Crous P."/>
            <person name="Grigoriev I."/>
        </authorList>
    </citation>
    <scope>NUCLEOTIDE SEQUENCE</scope>
    <source>
        <strain evidence="1">Tuck. ex Michener</strain>
    </source>
</reference>
<keyword evidence="2" id="KW-1185">Reference proteome</keyword>